<dbReference type="InterPro" id="IPR050432">
    <property type="entry name" value="FAD-linked_Oxidoreductases_BP"/>
</dbReference>
<reference evidence="7 8" key="1">
    <citation type="journal article" date="2019" name="Int. J. Syst. Evol. Microbiol.">
        <title>The Global Catalogue of Microorganisms (GCM) 10K type strain sequencing project: providing services to taxonomists for standard genome sequencing and annotation.</title>
        <authorList>
            <consortium name="The Broad Institute Genomics Platform"/>
            <consortium name="The Broad Institute Genome Sequencing Center for Infectious Disease"/>
            <person name="Wu L."/>
            <person name="Ma J."/>
        </authorList>
    </citation>
    <scope>NUCLEOTIDE SEQUENCE [LARGE SCALE GENOMIC DNA]</scope>
    <source>
        <strain evidence="7 8">JCM 16014</strain>
    </source>
</reference>
<evidence type="ECO:0000256" key="1">
    <source>
        <dbReference type="ARBA" id="ARBA00001974"/>
    </source>
</evidence>
<sequence>MTHDREPDRRSFLRAVGVGAAVVGFDAGSRAWATQAGADGGLGAERVPHLDGTLLTDPAALAPYADDFGHLVTGRTPSAVLLPGSVGDIAAMIRYCGPRRIDVAPRGQGHQCFGQAQVKAGLVIDMGPLHAIAVDPARRTVEVQAGAVWSAVLDACLAHGLTPPVFTDYIERSVGGTLSAGGLGGAAQHHGAQVDTVVELDVVTGTGEVVTCSAHRHAELFHAARAGLGQVGVITRAVLTLVPARARVRKYTLTYATVAELTAAQRRAVRDGRFDWLEGAAAALPGGGWQYQLEGAVYYDAAAPDDQALIGDLGFQGPPVVAEFDYRGFVDDLAPAIAYLKASGEWYDPHPWSDLLLPDAATDAYVTAAMAGLTLADVGPSGVILLYPIPRARLRTPLLRTPDSDLVFLFAVLRTAAPDPGALPAAAMLEANRALYLQAQAFGGTIYPVDSIPMTAADWRVQYGDQWSAFRAAKHRFDPHGILTPGQGIFSRPAG</sequence>
<dbReference type="SUPFAM" id="SSF55103">
    <property type="entry name" value="FAD-linked oxidases, C-terminal domain"/>
    <property type="match status" value="1"/>
</dbReference>
<proteinExistence type="inferred from homology"/>
<dbReference type="EMBL" id="BAAAQN010000020">
    <property type="protein sequence ID" value="GAA2033340.1"/>
    <property type="molecule type" value="Genomic_DNA"/>
</dbReference>
<evidence type="ECO:0000313" key="8">
    <source>
        <dbReference type="Proteomes" id="UP001500751"/>
    </source>
</evidence>
<protein>
    <recommendedName>
        <fullName evidence="6">FAD-binding PCMH-type domain-containing protein</fullName>
    </recommendedName>
</protein>
<comment type="cofactor">
    <cofactor evidence="1">
        <name>FAD</name>
        <dbReference type="ChEBI" id="CHEBI:57692"/>
    </cofactor>
</comment>
<evidence type="ECO:0000256" key="2">
    <source>
        <dbReference type="ARBA" id="ARBA00005466"/>
    </source>
</evidence>
<dbReference type="RefSeq" id="WP_344666881.1">
    <property type="nucleotide sequence ID" value="NZ_BAAAQN010000020.1"/>
</dbReference>
<dbReference type="Gene3D" id="3.30.43.10">
    <property type="entry name" value="Uridine Diphospho-n-acetylenolpyruvylglucosamine Reductase, domain 2"/>
    <property type="match status" value="1"/>
</dbReference>
<organism evidence="7 8">
    <name type="scientific">Catenulispora yoronensis</name>
    <dbReference type="NCBI Taxonomy" id="450799"/>
    <lineage>
        <taxon>Bacteria</taxon>
        <taxon>Bacillati</taxon>
        <taxon>Actinomycetota</taxon>
        <taxon>Actinomycetes</taxon>
        <taxon>Catenulisporales</taxon>
        <taxon>Catenulisporaceae</taxon>
        <taxon>Catenulispora</taxon>
    </lineage>
</organism>
<keyword evidence="3" id="KW-0285">Flavoprotein</keyword>
<dbReference type="InterPro" id="IPR006093">
    <property type="entry name" value="Oxy_OxRdtase_FAD_BS"/>
</dbReference>
<dbReference type="Pfam" id="PF09265">
    <property type="entry name" value="Cytokin-bind"/>
    <property type="match status" value="1"/>
</dbReference>
<dbReference type="PROSITE" id="PS51318">
    <property type="entry name" value="TAT"/>
    <property type="match status" value="1"/>
</dbReference>
<dbReference type="SUPFAM" id="SSF56176">
    <property type="entry name" value="FAD-binding/transporter-associated domain-like"/>
    <property type="match status" value="1"/>
</dbReference>
<dbReference type="Gene3D" id="3.40.462.10">
    <property type="entry name" value="FAD-linked oxidases, C-terminal domain"/>
    <property type="match status" value="1"/>
</dbReference>
<evidence type="ECO:0000256" key="3">
    <source>
        <dbReference type="ARBA" id="ARBA00022630"/>
    </source>
</evidence>
<name>A0ABN2UCL1_9ACTN</name>
<dbReference type="InterPro" id="IPR006094">
    <property type="entry name" value="Oxid_FAD_bind_N"/>
</dbReference>
<dbReference type="Pfam" id="PF01565">
    <property type="entry name" value="FAD_binding_4"/>
    <property type="match status" value="1"/>
</dbReference>
<dbReference type="InterPro" id="IPR015345">
    <property type="entry name" value="Cytokinin_DH_FAD/cytokin-bd"/>
</dbReference>
<comment type="caution">
    <text evidence="7">The sequence shown here is derived from an EMBL/GenBank/DDBJ whole genome shotgun (WGS) entry which is preliminary data.</text>
</comment>
<dbReference type="Gene3D" id="3.30.465.10">
    <property type="match status" value="1"/>
</dbReference>
<dbReference type="InterPro" id="IPR036318">
    <property type="entry name" value="FAD-bd_PCMH-like_sf"/>
</dbReference>
<dbReference type="InterPro" id="IPR016164">
    <property type="entry name" value="FAD-linked_Oxase-like_C"/>
</dbReference>
<dbReference type="InterPro" id="IPR016167">
    <property type="entry name" value="FAD-bd_PCMH_sub1"/>
</dbReference>
<dbReference type="InterPro" id="IPR016169">
    <property type="entry name" value="FAD-bd_PCMH_sub2"/>
</dbReference>
<dbReference type="InterPro" id="IPR016170">
    <property type="entry name" value="Cytok_DH_C_sf"/>
</dbReference>
<feature type="domain" description="FAD-binding PCMH-type" evidence="6">
    <location>
        <begin position="73"/>
        <end position="244"/>
    </location>
</feature>
<evidence type="ECO:0000259" key="6">
    <source>
        <dbReference type="PROSITE" id="PS51387"/>
    </source>
</evidence>
<dbReference type="PROSITE" id="PS51387">
    <property type="entry name" value="FAD_PCMH"/>
    <property type="match status" value="1"/>
</dbReference>
<dbReference type="PANTHER" id="PTHR13878">
    <property type="entry name" value="GULONOLACTONE OXIDASE"/>
    <property type="match status" value="1"/>
</dbReference>
<evidence type="ECO:0000313" key="7">
    <source>
        <dbReference type="EMBL" id="GAA2033340.1"/>
    </source>
</evidence>
<dbReference type="InterPro" id="IPR006311">
    <property type="entry name" value="TAT_signal"/>
</dbReference>
<gene>
    <name evidence="7" type="ORF">GCM10009839_37130</name>
</gene>
<comment type="similarity">
    <text evidence="2">Belongs to the oxygen-dependent FAD-linked oxidoreductase family.</text>
</comment>
<dbReference type="Proteomes" id="UP001500751">
    <property type="component" value="Unassembled WGS sequence"/>
</dbReference>
<evidence type="ECO:0000256" key="5">
    <source>
        <dbReference type="ARBA" id="ARBA00023002"/>
    </source>
</evidence>
<dbReference type="PANTHER" id="PTHR13878:SF53">
    <property type="entry name" value="CYTOKININ DEHYDROGENASE 6"/>
    <property type="match status" value="1"/>
</dbReference>
<dbReference type="PROSITE" id="PS00862">
    <property type="entry name" value="OX2_COVAL_FAD"/>
    <property type="match status" value="1"/>
</dbReference>
<accession>A0ABN2UCL1</accession>
<evidence type="ECO:0000256" key="4">
    <source>
        <dbReference type="ARBA" id="ARBA00022827"/>
    </source>
</evidence>
<keyword evidence="4" id="KW-0274">FAD</keyword>
<keyword evidence="8" id="KW-1185">Reference proteome</keyword>
<keyword evidence="5" id="KW-0560">Oxidoreductase</keyword>
<dbReference type="InterPro" id="IPR016166">
    <property type="entry name" value="FAD-bd_PCMH"/>
</dbReference>